<evidence type="ECO:0000256" key="1">
    <source>
        <dbReference type="ARBA" id="ARBA00004162"/>
    </source>
</evidence>
<dbReference type="Gene3D" id="3.90.1310.10">
    <property type="entry name" value="Penicillin-binding protein 2a (Domain 2)"/>
    <property type="match status" value="1"/>
</dbReference>
<keyword evidence="5" id="KW-0133">Cell shape</keyword>
<gene>
    <name evidence="13" type="ORF">ACFQ5M_11745</name>
</gene>
<feature type="domain" description="Penicillin-binding protein transpeptidase" evidence="11">
    <location>
        <begin position="355"/>
        <end position="679"/>
    </location>
</feature>
<keyword evidence="6" id="KW-0573">Peptidoglycan synthesis</keyword>
<feature type="domain" description="Penicillin-binding protein dimerisation" evidence="12">
    <location>
        <begin position="68"/>
        <end position="307"/>
    </location>
</feature>
<evidence type="ECO:0000256" key="5">
    <source>
        <dbReference type="ARBA" id="ARBA00022960"/>
    </source>
</evidence>
<keyword evidence="4 10" id="KW-0812">Transmembrane</keyword>
<evidence type="ECO:0000259" key="12">
    <source>
        <dbReference type="Pfam" id="PF03717"/>
    </source>
</evidence>
<evidence type="ECO:0000313" key="13">
    <source>
        <dbReference type="EMBL" id="MFD1672775.1"/>
    </source>
</evidence>
<keyword evidence="9" id="KW-0961">Cell wall biogenesis/degradation</keyword>
<dbReference type="RefSeq" id="WP_125713144.1">
    <property type="nucleotide sequence ID" value="NZ_JBHTOP010000026.1"/>
</dbReference>
<name>A0ABW4JC72_9LACO</name>
<dbReference type="PANTHER" id="PTHR30627:SF2">
    <property type="entry name" value="PEPTIDOGLYCAN D,D-TRANSPEPTIDASE MRDA"/>
    <property type="match status" value="1"/>
</dbReference>
<evidence type="ECO:0000256" key="2">
    <source>
        <dbReference type="ARBA" id="ARBA00007171"/>
    </source>
</evidence>
<dbReference type="Proteomes" id="UP001597267">
    <property type="component" value="Unassembled WGS sequence"/>
</dbReference>
<keyword evidence="14" id="KW-1185">Reference proteome</keyword>
<evidence type="ECO:0000256" key="6">
    <source>
        <dbReference type="ARBA" id="ARBA00022984"/>
    </source>
</evidence>
<sequence length="703" mass="75703">MKYLKKQIQSSRQASNSKIPIRLNILFFVVFLLFAALVAQLAYLQIIHGASFQSEVDRTDRTVIQGSVPRGMIYDSKGRVMVGNQANSAIAYTKSMDVKTSDMVKVAQRLSNYITVDTSKLTERDLADYYLSDTKRLEKVMNSLSNAATHNSNSDKISDTAIYKLAVAKVMKADHSYSKKVKQQAAIYKTINGAYQLSTVFIKNSDVSSKEVAEVSEHLEDLPGVNIGTDWERAYPNGDSMSSIIGSVSSEKQGLPEDQINSLLAEGYSRNDRVGTSYLEQEYEGILKGTKSQTEVTVGSNNKVLKSNQIYAGSKGDDLKLTVDSDYQAKVEAALKTQFSAAVAAGDASYSDGAYAVAMNPKTGAVLALAGVYNDPKTGKTTDDALGTINRTFVMGSSVKGATVLGAMMDGVISPTNNVQSDDAIYLPSTPVKKSVYPVGTFSSMNAVTALEVSSNIYMMRLALKEGNADYIANSYIHMDDDIFTKLRGYFNQFGLGVKTGIDIPGELSGYEGSTLNESGLLKVGSALDLSYGNYDAYTLIQMAQYVSTIANGGYRMKPYLVESVESSDNNGNANKSVTNTSPTVLNRVGFTSSELAVVKQGFYNVVHGSNAWGTAHTLKDISPSVSGKTGTAQSFYSDGDSLTSTITSSFVGYAPSSDPEIAVAIVFPNLSESATAHYNLNMAQEMIQDYFGSTDSSDTTSD</sequence>
<reference evidence="14" key="1">
    <citation type="journal article" date="2019" name="Int. J. Syst. Evol. Microbiol.">
        <title>The Global Catalogue of Microorganisms (GCM) 10K type strain sequencing project: providing services to taxonomists for standard genome sequencing and annotation.</title>
        <authorList>
            <consortium name="The Broad Institute Genomics Platform"/>
            <consortium name="The Broad Institute Genome Sequencing Center for Infectious Disease"/>
            <person name="Wu L."/>
            <person name="Ma J."/>
        </authorList>
    </citation>
    <scope>NUCLEOTIDE SEQUENCE [LARGE SCALE GENOMIC DNA]</scope>
    <source>
        <strain evidence="14">CCM 8896</strain>
    </source>
</reference>
<protein>
    <submittedName>
        <fullName evidence="13">Peptidoglycan D,D-transpeptidase FtsI family protein</fullName>
    </submittedName>
</protein>
<dbReference type="InterPro" id="IPR036138">
    <property type="entry name" value="PBP_dimer_sf"/>
</dbReference>
<feature type="transmembrane region" description="Helical" evidence="10">
    <location>
        <begin position="21"/>
        <end position="44"/>
    </location>
</feature>
<comment type="caution">
    <text evidence="13">The sequence shown here is derived from an EMBL/GenBank/DDBJ whole genome shotgun (WGS) entry which is preliminary data.</text>
</comment>
<comment type="subcellular location">
    <subcellularLocation>
        <location evidence="1">Cell membrane</location>
        <topology evidence="1">Single-pass membrane protein</topology>
    </subcellularLocation>
</comment>
<evidence type="ECO:0000256" key="3">
    <source>
        <dbReference type="ARBA" id="ARBA00022475"/>
    </source>
</evidence>
<dbReference type="PANTHER" id="PTHR30627">
    <property type="entry name" value="PEPTIDOGLYCAN D,D-TRANSPEPTIDASE"/>
    <property type="match status" value="1"/>
</dbReference>
<keyword evidence="7 10" id="KW-1133">Transmembrane helix</keyword>
<evidence type="ECO:0000259" key="11">
    <source>
        <dbReference type="Pfam" id="PF00905"/>
    </source>
</evidence>
<evidence type="ECO:0000313" key="14">
    <source>
        <dbReference type="Proteomes" id="UP001597267"/>
    </source>
</evidence>
<dbReference type="Pfam" id="PF03717">
    <property type="entry name" value="PBP_dimer"/>
    <property type="match status" value="1"/>
</dbReference>
<dbReference type="InterPro" id="IPR012338">
    <property type="entry name" value="Beta-lactam/transpept-like"/>
</dbReference>
<dbReference type="InterPro" id="IPR001460">
    <property type="entry name" value="PCN-bd_Tpept"/>
</dbReference>
<accession>A0ABW4JC72</accession>
<evidence type="ECO:0000256" key="10">
    <source>
        <dbReference type="SAM" id="Phobius"/>
    </source>
</evidence>
<dbReference type="InterPro" id="IPR050515">
    <property type="entry name" value="Beta-lactam/transpept"/>
</dbReference>
<dbReference type="EMBL" id="JBHTOP010000026">
    <property type="protein sequence ID" value="MFD1672775.1"/>
    <property type="molecule type" value="Genomic_DNA"/>
</dbReference>
<evidence type="ECO:0000256" key="4">
    <source>
        <dbReference type="ARBA" id="ARBA00022692"/>
    </source>
</evidence>
<dbReference type="SUPFAM" id="SSF56519">
    <property type="entry name" value="Penicillin binding protein dimerisation domain"/>
    <property type="match status" value="1"/>
</dbReference>
<dbReference type="Gene3D" id="3.40.710.10">
    <property type="entry name" value="DD-peptidase/beta-lactamase superfamily"/>
    <property type="match status" value="1"/>
</dbReference>
<evidence type="ECO:0000256" key="9">
    <source>
        <dbReference type="ARBA" id="ARBA00023316"/>
    </source>
</evidence>
<evidence type="ECO:0000256" key="7">
    <source>
        <dbReference type="ARBA" id="ARBA00022989"/>
    </source>
</evidence>
<keyword evidence="3" id="KW-1003">Cell membrane</keyword>
<proteinExistence type="inferred from homology"/>
<evidence type="ECO:0000256" key="8">
    <source>
        <dbReference type="ARBA" id="ARBA00023136"/>
    </source>
</evidence>
<dbReference type="Pfam" id="PF00905">
    <property type="entry name" value="Transpeptidase"/>
    <property type="match status" value="1"/>
</dbReference>
<dbReference type="InterPro" id="IPR005311">
    <property type="entry name" value="PBP_dimer"/>
</dbReference>
<comment type="similarity">
    <text evidence="2">Belongs to the transpeptidase family.</text>
</comment>
<keyword evidence="8 10" id="KW-0472">Membrane</keyword>
<organism evidence="13 14">
    <name type="scientific">Agrilactobacillus yilanensis</name>
    <dbReference type="NCBI Taxonomy" id="2485997"/>
    <lineage>
        <taxon>Bacteria</taxon>
        <taxon>Bacillati</taxon>
        <taxon>Bacillota</taxon>
        <taxon>Bacilli</taxon>
        <taxon>Lactobacillales</taxon>
        <taxon>Lactobacillaceae</taxon>
        <taxon>Agrilactobacillus</taxon>
    </lineage>
</organism>
<dbReference type="Gene3D" id="1.10.10.1230">
    <property type="entry name" value="Penicillin-binding protein, N-terminal non-catalytic domain, head sub-domain"/>
    <property type="match status" value="1"/>
</dbReference>
<dbReference type="SUPFAM" id="SSF56601">
    <property type="entry name" value="beta-lactamase/transpeptidase-like"/>
    <property type="match status" value="1"/>
</dbReference>